<dbReference type="AlphaFoldDB" id="A0A7X0P3A4"/>
<dbReference type="SUPFAM" id="SSF81606">
    <property type="entry name" value="PP2C-like"/>
    <property type="match status" value="1"/>
</dbReference>
<dbReference type="InterPro" id="IPR036457">
    <property type="entry name" value="PPM-type-like_dom_sf"/>
</dbReference>
<dbReference type="PANTHER" id="PTHR43156:SF2">
    <property type="entry name" value="STAGE II SPORULATION PROTEIN E"/>
    <property type="match status" value="1"/>
</dbReference>
<evidence type="ECO:0000313" key="5">
    <source>
        <dbReference type="Proteomes" id="UP000565579"/>
    </source>
</evidence>
<dbReference type="Pfam" id="PF07228">
    <property type="entry name" value="SpoIIE"/>
    <property type="match status" value="1"/>
</dbReference>
<dbReference type="InterPro" id="IPR052016">
    <property type="entry name" value="Bact_Sigma-Reg"/>
</dbReference>
<keyword evidence="2" id="KW-0472">Membrane</keyword>
<organism evidence="4 5">
    <name type="scientific">Nonomuraea rubra</name>
    <dbReference type="NCBI Taxonomy" id="46180"/>
    <lineage>
        <taxon>Bacteria</taxon>
        <taxon>Bacillati</taxon>
        <taxon>Actinomycetota</taxon>
        <taxon>Actinomycetes</taxon>
        <taxon>Streptosporangiales</taxon>
        <taxon>Streptosporangiaceae</taxon>
        <taxon>Nonomuraea</taxon>
    </lineage>
</organism>
<evidence type="ECO:0000259" key="3">
    <source>
        <dbReference type="SMART" id="SM00331"/>
    </source>
</evidence>
<feature type="transmembrane region" description="Helical" evidence="2">
    <location>
        <begin position="71"/>
        <end position="89"/>
    </location>
</feature>
<dbReference type="SMART" id="SM00331">
    <property type="entry name" value="PP2C_SIG"/>
    <property type="match status" value="1"/>
</dbReference>
<accession>A0A7X0P3A4</accession>
<reference evidence="4 5" key="1">
    <citation type="submission" date="2020-08" db="EMBL/GenBank/DDBJ databases">
        <title>Sequencing the genomes of 1000 actinobacteria strains.</title>
        <authorList>
            <person name="Klenk H.-P."/>
        </authorList>
    </citation>
    <scope>NUCLEOTIDE SEQUENCE [LARGE SCALE GENOMIC DNA]</scope>
    <source>
        <strain evidence="4 5">DSM 43768</strain>
    </source>
</reference>
<sequence>MATRDRNHQRTAISRGGVISRQIASSHQRRLLLALLAAEVVVALADAAYATVSLSALLLIGPMVAGHLLTVRHTVLAAAVALALALLLPAVDEGSDLPHHLVRLLIVATGGLWACVTARAHARHRAELARMTRIAEWAMIPALPAELGGVGLAAHTRSSAGAARIGGDLHDAVATPTGLRLIVGDVKGHGLDAAHLSATLLAAFRRTAAAAPDLAALALQLDAAVSPSLGPEDFATVLLAEFVPGGVLLVNCGHPAPVRVDSRLRALHPPRPCRPLGLSPEPYVWRVRLLPSDRLLLFTDGLTEARSCEGLELPFDEHLHAALTQATLEESLREVLDLLRRHTGGSCSHVVDDLTLILAQPLPAATVPRPAPVAEDRPGRPD</sequence>
<evidence type="ECO:0000313" key="4">
    <source>
        <dbReference type="EMBL" id="MBB6554455.1"/>
    </source>
</evidence>
<dbReference type="PANTHER" id="PTHR43156">
    <property type="entry name" value="STAGE II SPORULATION PROTEIN E-RELATED"/>
    <property type="match status" value="1"/>
</dbReference>
<dbReference type="InterPro" id="IPR001932">
    <property type="entry name" value="PPM-type_phosphatase-like_dom"/>
</dbReference>
<gene>
    <name evidence="4" type="ORF">HD593_009250</name>
</gene>
<protein>
    <recommendedName>
        <fullName evidence="3">PPM-type phosphatase domain-containing protein</fullName>
    </recommendedName>
</protein>
<feature type="domain" description="PPM-type phosphatase" evidence="3">
    <location>
        <begin position="147"/>
        <end position="361"/>
    </location>
</feature>
<keyword evidence="1" id="KW-0378">Hydrolase</keyword>
<dbReference type="Proteomes" id="UP000565579">
    <property type="component" value="Unassembled WGS sequence"/>
</dbReference>
<evidence type="ECO:0000256" key="1">
    <source>
        <dbReference type="ARBA" id="ARBA00022801"/>
    </source>
</evidence>
<proteinExistence type="predicted"/>
<name>A0A7X0P3A4_9ACTN</name>
<comment type="caution">
    <text evidence="4">The sequence shown here is derived from an EMBL/GenBank/DDBJ whole genome shotgun (WGS) entry which is preliminary data.</text>
</comment>
<keyword evidence="5" id="KW-1185">Reference proteome</keyword>
<dbReference type="RefSeq" id="WP_185109179.1">
    <property type="nucleotide sequence ID" value="NZ_JACHMI010000001.1"/>
</dbReference>
<evidence type="ECO:0000256" key="2">
    <source>
        <dbReference type="SAM" id="Phobius"/>
    </source>
</evidence>
<keyword evidence="2" id="KW-0812">Transmembrane</keyword>
<keyword evidence="2" id="KW-1133">Transmembrane helix</keyword>
<dbReference type="GO" id="GO:0016791">
    <property type="term" value="F:phosphatase activity"/>
    <property type="evidence" value="ECO:0007669"/>
    <property type="project" value="TreeGrafter"/>
</dbReference>
<dbReference type="EMBL" id="JACHMI010000001">
    <property type="protein sequence ID" value="MBB6554455.1"/>
    <property type="molecule type" value="Genomic_DNA"/>
</dbReference>
<feature type="transmembrane region" description="Helical" evidence="2">
    <location>
        <begin position="101"/>
        <end position="122"/>
    </location>
</feature>
<dbReference type="Gene3D" id="3.60.40.10">
    <property type="entry name" value="PPM-type phosphatase domain"/>
    <property type="match status" value="1"/>
</dbReference>
<feature type="transmembrane region" description="Helical" evidence="2">
    <location>
        <begin position="31"/>
        <end position="59"/>
    </location>
</feature>